<dbReference type="PANTHER" id="PTHR32305">
    <property type="match status" value="1"/>
</dbReference>
<dbReference type="Gene3D" id="3.55.50.10">
    <property type="entry name" value="Baseplate protein-like domains"/>
    <property type="match status" value="1"/>
</dbReference>
<dbReference type="Pfam" id="PF05954">
    <property type="entry name" value="Phage_GPD"/>
    <property type="match status" value="1"/>
</dbReference>
<gene>
    <name evidence="6" type="ORF">SAMN05444354_10596</name>
</gene>
<dbReference type="NCBIfam" id="TIGR03361">
    <property type="entry name" value="VI_Rhs_Vgr"/>
    <property type="match status" value="1"/>
</dbReference>
<evidence type="ECO:0000313" key="7">
    <source>
        <dbReference type="Proteomes" id="UP000182719"/>
    </source>
</evidence>
<dbReference type="Proteomes" id="UP000182719">
    <property type="component" value="Unassembled WGS sequence"/>
</dbReference>
<dbReference type="SUPFAM" id="SSF69349">
    <property type="entry name" value="Phage fibre proteins"/>
    <property type="match status" value="1"/>
</dbReference>
<evidence type="ECO:0000259" key="4">
    <source>
        <dbReference type="Pfam" id="PF04717"/>
    </source>
</evidence>
<dbReference type="Pfam" id="PF22178">
    <property type="entry name" value="Gp5_trimer_C"/>
    <property type="match status" value="1"/>
</dbReference>
<dbReference type="InterPro" id="IPR050708">
    <property type="entry name" value="T6SS_VgrG/RHS"/>
</dbReference>
<reference evidence="7" key="1">
    <citation type="submission" date="2016-10" db="EMBL/GenBank/DDBJ databases">
        <authorList>
            <person name="Varghese N."/>
            <person name="Submissions S."/>
        </authorList>
    </citation>
    <scope>NUCLEOTIDE SEQUENCE [LARGE SCALE GENOMIC DNA]</scope>
    <source>
        <strain evidence="7">DSM 17044</strain>
    </source>
</reference>
<dbReference type="InterPro" id="IPR037026">
    <property type="entry name" value="Vgr_OB-fold_dom_sf"/>
</dbReference>
<dbReference type="OrthoDB" id="5482463at2"/>
<proteinExistence type="inferred from homology"/>
<accession>A0A1H7NY46</accession>
<evidence type="ECO:0000313" key="6">
    <source>
        <dbReference type="EMBL" id="SEL27935.1"/>
    </source>
</evidence>
<evidence type="ECO:0000256" key="1">
    <source>
        <dbReference type="ARBA" id="ARBA00004613"/>
    </source>
</evidence>
<dbReference type="Pfam" id="PF04717">
    <property type="entry name" value="Phage_base_V"/>
    <property type="match status" value="1"/>
</dbReference>
<feature type="domain" description="Gp5/Type VI secretion system Vgr C-terminal trimerisation" evidence="5">
    <location>
        <begin position="480"/>
        <end position="577"/>
    </location>
</feature>
<protein>
    <submittedName>
        <fullName evidence="6">Type VI secretion system secreted protein VgrG</fullName>
    </submittedName>
</protein>
<dbReference type="AlphaFoldDB" id="A0A1H7NY46"/>
<feature type="domain" description="Gp5/Type VI secretion system Vgr protein OB-fold" evidence="4">
    <location>
        <begin position="396"/>
        <end position="463"/>
    </location>
</feature>
<dbReference type="EMBL" id="FOAP01000005">
    <property type="protein sequence ID" value="SEL27935.1"/>
    <property type="molecule type" value="Genomic_DNA"/>
</dbReference>
<dbReference type="Gene3D" id="4.10.220.110">
    <property type="match status" value="1"/>
</dbReference>
<dbReference type="InterPro" id="IPR006531">
    <property type="entry name" value="Gp5/Vgr_OB"/>
</dbReference>
<evidence type="ECO:0000256" key="3">
    <source>
        <dbReference type="ARBA" id="ARBA00022525"/>
    </source>
</evidence>
<evidence type="ECO:0000256" key="2">
    <source>
        <dbReference type="ARBA" id="ARBA00005558"/>
    </source>
</evidence>
<dbReference type="Gene3D" id="2.30.110.50">
    <property type="match status" value="1"/>
</dbReference>
<dbReference type="NCBIfam" id="TIGR01646">
    <property type="entry name" value="vgr_GE"/>
    <property type="match status" value="1"/>
</dbReference>
<sequence length="718" mass="80024">MVARALVHLLGETPLFLFEVHGLGEPLRVVRFAGTEGLSSLFEFQVELACENQDLDFTQVVGKPGGLTLNGDLVPRHVHGIVSRFEQVNELPRHAIYRATVVPLVWRLLHRHDCRIFQKLDTQAILKKVFETAGVPSDQVRFSLMGSYEPRDYCVQYRESDWDFASRLMEEDGIFYFFEHHEDKHVLVLGDKESALKPIEGVELLPFRRSTGGVVEEDHVSRFRRMQQVRSGRASLRDFNFKKPGLPMEAQHEAEVDADLEVYDYPGEYQDPGRGSAAKGAAIAKLRLEAWQASRMEAQGESDCERMVPGRLFTLMEHSRGDYNGRYLLTHVGHEGSQPQVLDEEAPQGEFSYTNYFTCIPEKVPYRPARVTPRPYVRGVQTAVVVGPSGEEIHVDEWGRVKVQFHWDRQGKQDENSSCWVRVSQLWAGEGWGAMFIPRIGQEVIVDFIEGDPDRPLIIGRVYNGANLVPYELPAHKTKSTIKSNSSQGGNGYNELRFEDEKKKEQLFMHAERNMDVHVKNDSFETILNDRHQTIGSAGKKGKVGDQNEQVYRDKSLTVHRHSQEHVGGDLKLRVGGIDEGQGNVDIIIQSHRVELVQKNSHLHVQQNLLEKVDGVHSLQVAKDLHVKVGEVHALEAGKELHLKSDQIVIEAASGITVKGPGGFITIDASGIAIKGTLVQINTGGTALSGSGVSPIDPKEAVAAVPVVPSPADDGSAP</sequence>
<dbReference type="RefSeq" id="WP_075006438.1">
    <property type="nucleotide sequence ID" value="NZ_FOAP01000005.1"/>
</dbReference>
<dbReference type="Gene3D" id="2.40.50.230">
    <property type="entry name" value="Gp5 N-terminal domain"/>
    <property type="match status" value="1"/>
</dbReference>
<name>A0A1H7NY46_STIAU</name>
<keyword evidence="7" id="KW-1185">Reference proteome</keyword>
<comment type="similarity">
    <text evidence="2">Belongs to the VgrG protein family.</text>
</comment>
<evidence type="ECO:0000259" key="5">
    <source>
        <dbReference type="Pfam" id="PF22178"/>
    </source>
</evidence>
<dbReference type="GO" id="GO:0005576">
    <property type="term" value="C:extracellular region"/>
    <property type="evidence" value="ECO:0007669"/>
    <property type="project" value="UniProtKB-SubCell"/>
</dbReference>
<dbReference type="InterPro" id="IPR017847">
    <property type="entry name" value="T6SS_RhsGE_Vgr_subset"/>
</dbReference>
<dbReference type="PANTHER" id="PTHR32305:SF15">
    <property type="entry name" value="PROTEIN RHSA-RELATED"/>
    <property type="match status" value="1"/>
</dbReference>
<dbReference type="SUPFAM" id="SSF69279">
    <property type="entry name" value="Phage tail proteins"/>
    <property type="match status" value="2"/>
</dbReference>
<dbReference type="InterPro" id="IPR054030">
    <property type="entry name" value="Gp5_Vgr_C"/>
</dbReference>
<dbReference type="InterPro" id="IPR006533">
    <property type="entry name" value="T6SS_Vgr_RhsGE"/>
</dbReference>
<keyword evidence="3" id="KW-0964">Secreted</keyword>
<comment type="subcellular location">
    <subcellularLocation>
        <location evidence="1">Secreted</location>
    </subcellularLocation>
</comment>
<dbReference type="SUPFAM" id="SSF69255">
    <property type="entry name" value="gp5 N-terminal domain-like"/>
    <property type="match status" value="1"/>
</dbReference>
<organism evidence="6 7">
    <name type="scientific">Stigmatella aurantiaca</name>
    <dbReference type="NCBI Taxonomy" id="41"/>
    <lineage>
        <taxon>Bacteria</taxon>
        <taxon>Pseudomonadati</taxon>
        <taxon>Myxococcota</taxon>
        <taxon>Myxococcia</taxon>
        <taxon>Myxococcales</taxon>
        <taxon>Cystobacterineae</taxon>
        <taxon>Archangiaceae</taxon>
        <taxon>Stigmatella</taxon>
    </lineage>
</organism>